<evidence type="ECO:0000313" key="8">
    <source>
        <dbReference type="EMBL" id="KAK8863382.1"/>
    </source>
</evidence>
<comment type="subcellular location">
    <subcellularLocation>
        <location evidence="1">Membrane</location>
        <topology evidence="1">Multi-pass membrane protein</topology>
    </subcellularLocation>
</comment>
<organism evidence="8 9">
    <name type="scientific">Apiospora arundinis</name>
    <dbReference type="NCBI Taxonomy" id="335852"/>
    <lineage>
        <taxon>Eukaryota</taxon>
        <taxon>Fungi</taxon>
        <taxon>Dikarya</taxon>
        <taxon>Ascomycota</taxon>
        <taxon>Pezizomycotina</taxon>
        <taxon>Sordariomycetes</taxon>
        <taxon>Xylariomycetidae</taxon>
        <taxon>Amphisphaeriales</taxon>
        <taxon>Apiosporaceae</taxon>
        <taxon>Apiospora</taxon>
    </lineage>
</organism>
<keyword evidence="2 6" id="KW-0812">Transmembrane</keyword>
<keyword evidence="3 6" id="KW-1133">Transmembrane helix</keyword>
<dbReference type="PANTHER" id="PTHR33048">
    <property type="entry name" value="PTH11-LIKE INTEGRAL MEMBRANE PROTEIN (AFU_ORTHOLOGUE AFUA_5G11245)"/>
    <property type="match status" value="1"/>
</dbReference>
<dbReference type="EMBL" id="JAPCWZ010000005">
    <property type="protein sequence ID" value="KAK8863382.1"/>
    <property type="molecule type" value="Genomic_DNA"/>
</dbReference>
<gene>
    <name evidence="8" type="ORF">PGQ11_009617</name>
</gene>
<comment type="caution">
    <text evidence="8">The sequence shown here is derived from an EMBL/GenBank/DDBJ whole genome shotgun (WGS) entry which is preliminary data.</text>
</comment>
<sequence length="297" mass="32698">MHPSCSPLATCIDPVFSCLYLVFPGPYLTNSQAKIDTVQAIIMASLTQSARLNFAGFVATFALAVIAVTTRFAIRFRGRQKVLLTDLMCLLSTCFFIAYGALMIDFIFNVSKYHALDGNPLLGLEELVNLAKRVFAMEIVFGCGITSIKLSILWLYRHLFAIKTNVQRAIHGVAAVAIAWLIGTTLAIVFQCRPISAYWETVVSSEFCSENSKVLLGYEMTNLFIDVAILCIPLAVVPRLQLATTKKASVTTVFLLGALVCVFSILRLTAIYRPPDLANRKLPCPPAVDFPRLTCRS</sequence>
<accession>A0ABR2IJG4</accession>
<keyword evidence="9" id="KW-1185">Reference proteome</keyword>
<comment type="similarity">
    <text evidence="5">Belongs to the SAT4 family.</text>
</comment>
<evidence type="ECO:0000256" key="4">
    <source>
        <dbReference type="ARBA" id="ARBA00023136"/>
    </source>
</evidence>
<evidence type="ECO:0000313" key="9">
    <source>
        <dbReference type="Proteomes" id="UP001390339"/>
    </source>
</evidence>
<feature type="domain" description="Rhodopsin" evidence="7">
    <location>
        <begin position="71"/>
        <end position="272"/>
    </location>
</feature>
<protein>
    <recommendedName>
        <fullName evidence="7">Rhodopsin domain-containing protein</fullName>
    </recommendedName>
</protein>
<evidence type="ECO:0000256" key="6">
    <source>
        <dbReference type="SAM" id="Phobius"/>
    </source>
</evidence>
<evidence type="ECO:0000259" key="7">
    <source>
        <dbReference type="Pfam" id="PF20684"/>
    </source>
</evidence>
<evidence type="ECO:0000256" key="3">
    <source>
        <dbReference type="ARBA" id="ARBA00022989"/>
    </source>
</evidence>
<evidence type="ECO:0000256" key="2">
    <source>
        <dbReference type="ARBA" id="ARBA00022692"/>
    </source>
</evidence>
<dbReference type="InterPro" id="IPR049326">
    <property type="entry name" value="Rhodopsin_dom_fungi"/>
</dbReference>
<evidence type="ECO:0000256" key="5">
    <source>
        <dbReference type="ARBA" id="ARBA00038359"/>
    </source>
</evidence>
<dbReference type="InterPro" id="IPR052337">
    <property type="entry name" value="SAT4-like"/>
</dbReference>
<dbReference type="Proteomes" id="UP001390339">
    <property type="component" value="Unassembled WGS sequence"/>
</dbReference>
<feature type="transmembrane region" description="Helical" evidence="6">
    <location>
        <begin position="223"/>
        <end position="240"/>
    </location>
</feature>
<reference evidence="8 9" key="1">
    <citation type="journal article" date="2024" name="IMA Fungus">
        <title>Apiospora arundinis, a panoply of carbohydrate-active enzymes and secondary metabolites.</title>
        <authorList>
            <person name="Sorensen T."/>
            <person name="Petersen C."/>
            <person name="Muurmann A.T."/>
            <person name="Christiansen J.V."/>
            <person name="Brundto M.L."/>
            <person name="Overgaard C.K."/>
            <person name="Boysen A.T."/>
            <person name="Wollenberg R.D."/>
            <person name="Larsen T.O."/>
            <person name="Sorensen J.L."/>
            <person name="Nielsen K.L."/>
            <person name="Sondergaard T.E."/>
        </authorList>
    </citation>
    <scope>NUCLEOTIDE SEQUENCE [LARGE SCALE GENOMIC DNA]</scope>
    <source>
        <strain evidence="8 9">AAU 773</strain>
    </source>
</reference>
<feature type="transmembrane region" description="Helical" evidence="6">
    <location>
        <begin position="252"/>
        <end position="272"/>
    </location>
</feature>
<feature type="transmembrane region" description="Helical" evidence="6">
    <location>
        <begin position="86"/>
        <end position="108"/>
    </location>
</feature>
<keyword evidence="4 6" id="KW-0472">Membrane</keyword>
<feature type="transmembrane region" description="Helical" evidence="6">
    <location>
        <begin position="134"/>
        <end position="156"/>
    </location>
</feature>
<name>A0ABR2IJG4_9PEZI</name>
<proteinExistence type="inferred from homology"/>
<evidence type="ECO:0000256" key="1">
    <source>
        <dbReference type="ARBA" id="ARBA00004141"/>
    </source>
</evidence>
<feature type="transmembrane region" description="Helical" evidence="6">
    <location>
        <begin position="168"/>
        <end position="190"/>
    </location>
</feature>
<feature type="transmembrane region" description="Helical" evidence="6">
    <location>
        <begin position="54"/>
        <end position="74"/>
    </location>
</feature>
<dbReference type="Pfam" id="PF20684">
    <property type="entry name" value="Fung_rhodopsin"/>
    <property type="match status" value="1"/>
</dbReference>
<dbReference type="PANTHER" id="PTHR33048:SF47">
    <property type="entry name" value="INTEGRAL MEMBRANE PROTEIN-RELATED"/>
    <property type="match status" value="1"/>
</dbReference>